<evidence type="ECO:0000313" key="2">
    <source>
        <dbReference type="Proteomes" id="UP001150581"/>
    </source>
</evidence>
<evidence type="ECO:0000313" key="1">
    <source>
        <dbReference type="EMBL" id="KAJ1882676.1"/>
    </source>
</evidence>
<feature type="non-terminal residue" evidence="1">
    <location>
        <position position="119"/>
    </location>
</feature>
<dbReference type="Proteomes" id="UP001150581">
    <property type="component" value="Unassembled WGS sequence"/>
</dbReference>
<protein>
    <submittedName>
        <fullName evidence="1">Uncharacterized protein</fullName>
    </submittedName>
</protein>
<name>A0ACC1HZA6_9FUNG</name>
<comment type="caution">
    <text evidence="1">The sequence shown here is derived from an EMBL/GenBank/DDBJ whole genome shotgun (WGS) entry which is preliminary data.</text>
</comment>
<reference evidence="1" key="1">
    <citation type="submission" date="2022-07" db="EMBL/GenBank/DDBJ databases">
        <title>Phylogenomic reconstructions and comparative analyses of Kickxellomycotina fungi.</title>
        <authorList>
            <person name="Reynolds N.K."/>
            <person name="Stajich J.E."/>
            <person name="Barry K."/>
            <person name="Grigoriev I.V."/>
            <person name="Crous P."/>
            <person name="Smith M.E."/>
        </authorList>
    </citation>
    <scope>NUCLEOTIDE SEQUENCE</scope>
    <source>
        <strain evidence="1">Benny 63K</strain>
    </source>
</reference>
<keyword evidence="2" id="KW-1185">Reference proteome</keyword>
<organism evidence="1 2">
    <name type="scientific">Kickxella alabastrina</name>
    <dbReference type="NCBI Taxonomy" id="61397"/>
    <lineage>
        <taxon>Eukaryota</taxon>
        <taxon>Fungi</taxon>
        <taxon>Fungi incertae sedis</taxon>
        <taxon>Zoopagomycota</taxon>
        <taxon>Kickxellomycotina</taxon>
        <taxon>Kickxellomycetes</taxon>
        <taxon>Kickxellales</taxon>
        <taxon>Kickxellaceae</taxon>
        <taxon>Kickxella</taxon>
    </lineage>
</organism>
<accession>A0ACC1HZA6</accession>
<proteinExistence type="predicted"/>
<dbReference type="EMBL" id="JANBPG010003208">
    <property type="protein sequence ID" value="KAJ1882676.1"/>
    <property type="molecule type" value="Genomic_DNA"/>
</dbReference>
<gene>
    <name evidence="1" type="ORF">LPJ66_011119</name>
</gene>
<sequence length="119" mass="13371">MSPADSLYHPPRPRGRPPLGDRQRNRLTIKLSTGSTSTARNPTGGSSHPAATTEARAELGDENETQLEEQFVLRVLPSMAAQFNKLVQERTIQDHVEIKFLDERNARVRFMGKSYVARL</sequence>